<keyword evidence="2" id="KW-0051">Antiviral defense</keyword>
<proteinExistence type="inferred from homology"/>
<dbReference type="InterPro" id="IPR021124">
    <property type="entry name" value="CRISPR-assoc_prot_Cas5"/>
</dbReference>
<comment type="similarity">
    <text evidence="1">Belongs to the CRISPR-associated protein Cas5 family. Subtype I-A/Apern subfamily.</text>
</comment>
<dbReference type="InterPro" id="IPR053725">
    <property type="entry name" value="CRISPR_Cas5_sf"/>
</dbReference>
<evidence type="ECO:0000256" key="1">
    <source>
        <dbReference type="ARBA" id="ARBA00010891"/>
    </source>
</evidence>
<dbReference type="NCBIfam" id="TIGR01874">
    <property type="entry name" value="cas_cas5a"/>
    <property type="match status" value="1"/>
</dbReference>
<evidence type="ECO:0000313" key="4">
    <source>
        <dbReference type="EMBL" id="HHP92266.1"/>
    </source>
</evidence>
<protein>
    <submittedName>
        <fullName evidence="4">Type I-A CRISPR-associated protein Cas5</fullName>
    </submittedName>
</protein>
<evidence type="ECO:0000256" key="3">
    <source>
        <dbReference type="ARBA" id="ARBA00025626"/>
    </source>
</evidence>
<organism evidence="4">
    <name type="scientific">Ignisphaera aggregans</name>
    <dbReference type="NCBI Taxonomy" id="334771"/>
    <lineage>
        <taxon>Archaea</taxon>
        <taxon>Thermoproteota</taxon>
        <taxon>Thermoprotei</taxon>
        <taxon>Desulfurococcales</taxon>
        <taxon>Desulfurococcaceae</taxon>
        <taxon>Ignisphaera</taxon>
    </lineage>
</organism>
<dbReference type="Pfam" id="PF09704">
    <property type="entry name" value="Cas_Cas5d"/>
    <property type="match status" value="1"/>
</dbReference>
<dbReference type="NCBIfam" id="TIGR02593">
    <property type="entry name" value="CRISPR_cas5"/>
    <property type="match status" value="1"/>
</dbReference>
<dbReference type="InterPro" id="IPR010153">
    <property type="entry name" value="CRISPR-assoc_prot_Cas5a-typ"/>
</dbReference>
<dbReference type="GO" id="GO:0051607">
    <property type="term" value="P:defense response to virus"/>
    <property type="evidence" value="ECO:0007669"/>
    <property type="project" value="UniProtKB-KW"/>
</dbReference>
<dbReference type="Gene3D" id="3.30.70.3120">
    <property type="match status" value="1"/>
</dbReference>
<dbReference type="AlphaFoldDB" id="A0A7J3YU88"/>
<dbReference type="InterPro" id="IPR013422">
    <property type="entry name" value="CRISPR-assoc_prot_Cas5_N"/>
</dbReference>
<dbReference type="EMBL" id="DRYU01000033">
    <property type="protein sequence ID" value="HHP92266.1"/>
    <property type="molecule type" value="Genomic_DNA"/>
</dbReference>
<comment type="function">
    <text evidence="3">CRISPR (clustered regularly interspaced short palindromic repeat) is an adaptive immune system that provides protection against mobile genetic elements (viruses, transposable elements and conjugative plasmids). CRISPR clusters contain spacers, sequences complementary to antecedent mobile elements, and target invading nucleic acids. CRISPR clusters are transcribed and processed into CRISPR RNA (crRNA).</text>
</comment>
<comment type="caution">
    <text evidence="4">The sequence shown here is derived from an EMBL/GenBank/DDBJ whole genome shotgun (WGS) entry which is preliminary data.</text>
</comment>
<dbReference type="GO" id="GO:0043571">
    <property type="term" value="P:maintenance of CRISPR repeat elements"/>
    <property type="evidence" value="ECO:0007669"/>
    <property type="project" value="InterPro"/>
</dbReference>
<reference evidence="4" key="1">
    <citation type="journal article" date="2020" name="mSystems">
        <title>Genome- and Community-Level Interaction Insights into Carbon Utilization and Element Cycling Functions of Hydrothermarchaeota in Hydrothermal Sediment.</title>
        <authorList>
            <person name="Zhou Z."/>
            <person name="Liu Y."/>
            <person name="Xu W."/>
            <person name="Pan J."/>
            <person name="Luo Z.H."/>
            <person name="Li M."/>
        </authorList>
    </citation>
    <scope>NUCLEOTIDE SEQUENCE [LARGE SCALE GENOMIC DNA]</scope>
    <source>
        <strain evidence="4">SpSt-1109</strain>
    </source>
</reference>
<evidence type="ECO:0000256" key="2">
    <source>
        <dbReference type="ARBA" id="ARBA00023118"/>
    </source>
</evidence>
<sequence>MALTAICAKINTPIFSIKHPETFQIAASLPIPQPSTLVGALAYCLGVQQGIGLEAQKIVKENVVIARAKLISDVVVINPIILRRFRVLDKGFESKEKGEKKTFEKALSLLQEGNFDVFRRIIEGDLTDALYREYLSPVTLKCVWILRTPIESKILYLLQRLGDTESLVNVAEAWSAECRVERLDKTSTSYCFTALQNIVSVVHGNYTAIKMCNEKRELKLYYVPCKKEVRSTLNGLKYFAYTPAKVDVKMKEPQEVYFIDEESIIGV</sequence>
<gene>
    <name evidence="4" type="primary">cas5a</name>
    <name evidence="4" type="ORF">ENM70_01375</name>
</gene>
<name>A0A7J3YU88_9CREN</name>
<accession>A0A7J3YU88</accession>